<comment type="function">
    <text evidence="1 12">Catalyzes the condensation of (S)-aspartate-beta-semialdehyde [(S)-ASA] and pyruvate to 4-hydroxy-tetrahydrodipicolinate (HTPA).</text>
</comment>
<reference evidence="14" key="1">
    <citation type="submission" date="2022-01" db="EMBL/GenBank/DDBJ databases">
        <title>Novel bile acid biosynthetic pathways are enriched in the microbiome of centenarians.</title>
        <authorList>
            <person name="Sato Y."/>
            <person name="Atarashi K."/>
            <person name="Plichta R.D."/>
            <person name="Arai Y."/>
            <person name="Sasajima S."/>
            <person name="Kearney M.S."/>
            <person name="Suda W."/>
            <person name="Takeshita K."/>
            <person name="Sasaki T."/>
            <person name="Okamoto S."/>
            <person name="Skelly N.A."/>
            <person name="Okamura Y."/>
            <person name="Vlamakis H."/>
            <person name="Li Y."/>
            <person name="Tanoue T."/>
            <person name="Takei H."/>
            <person name="Nittono H."/>
            <person name="Narushima S."/>
            <person name="Irie J."/>
            <person name="Itoh H."/>
            <person name="Moriya K."/>
            <person name="Sugiura Y."/>
            <person name="Suematsu M."/>
            <person name="Moritoki N."/>
            <person name="Shibata S."/>
            <person name="Littman R.D."/>
            <person name="Fischbach A.M."/>
            <person name="Uwamino Y."/>
            <person name="Inoue T."/>
            <person name="Honda A."/>
            <person name="Hattori M."/>
            <person name="Murai T."/>
            <person name="Xavier J.R."/>
            <person name="Hirose N."/>
            <person name="Honda K."/>
        </authorList>
    </citation>
    <scope>NUCLEOTIDE SEQUENCE</scope>
    <source>
        <strain evidence="14">CE91-St55</strain>
    </source>
</reference>
<dbReference type="CDD" id="cd00950">
    <property type="entry name" value="DHDPS"/>
    <property type="match status" value="1"/>
</dbReference>
<dbReference type="Gene3D" id="3.20.20.70">
    <property type="entry name" value="Aldolase class I"/>
    <property type="match status" value="1"/>
</dbReference>
<evidence type="ECO:0000313" key="14">
    <source>
        <dbReference type="EMBL" id="GKH04384.1"/>
    </source>
</evidence>
<keyword evidence="10 12" id="KW-0704">Schiff base</keyword>
<dbReference type="Proteomes" id="UP001055091">
    <property type="component" value="Unassembled WGS sequence"/>
</dbReference>
<sequence length="294" mass="31352">MALFEGAGVALITPFKDNGEVNYEKLEELLEEQIAGGTDSIVICGTTGEASTMTHEEHLNVIKYTCEVVNKRIPVVAGTGSNCTETAVYLSKEAEKYGADGLLLVSPYYNKATQNGLIAHFTAVADAVKIPIILYNIPGRTGVTIAPQTIVTLCKNVPNIVGVKEASGNISNIATMLAMADGCVDVYSGNDDQIVPLLSLGGKGVISVLSNVAPAQTHEICASYFRGDVKESARLQLEAIPLINALFCEVNPIPVKAAMNLMGKKVGPLRLPLTEMEPANQERLKKAMEEYGIL</sequence>
<evidence type="ECO:0000256" key="12">
    <source>
        <dbReference type="HAMAP-Rule" id="MF_00418"/>
    </source>
</evidence>
<dbReference type="NCBIfam" id="TIGR00674">
    <property type="entry name" value="dapA"/>
    <property type="match status" value="1"/>
</dbReference>
<dbReference type="PANTHER" id="PTHR12128:SF66">
    <property type="entry name" value="4-HYDROXY-2-OXOGLUTARATE ALDOLASE, MITOCHONDRIAL"/>
    <property type="match status" value="1"/>
</dbReference>
<evidence type="ECO:0000256" key="11">
    <source>
        <dbReference type="ARBA" id="ARBA00047836"/>
    </source>
</evidence>
<dbReference type="GO" id="GO:0019877">
    <property type="term" value="P:diaminopimelate biosynthetic process"/>
    <property type="evidence" value="ECO:0007669"/>
    <property type="project" value="UniProtKB-UniRule"/>
</dbReference>
<dbReference type="SUPFAM" id="SSF51569">
    <property type="entry name" value="Aldolase"/>
    <property type="match status" value="1"/>
</dbReference>
<proteinExistence type="inferred from homology"/>
<name>A0A413XD59_9FIRM</name>
<feature type="active site" description="Proton donor/acceptor" evidence="12">
    <location>
        <position position="135"/>
    </location>
</feature>
<keyword evidence="7 12" id="KW-0220">Diaminopimelate biosynthesis</keyword>
<dbReference type="InterPro" id="IPR002220">
    <property type="entry name" value="DapA-like"/>
</dbReference>
<feature type="site" description="Part of a proton relay during catalysis" evidence="12">
    <location>
        <position position="46"/>
    </location>
</feature>
<keyword evidence="8 12" id="KW-0457">Lysine biosynthesis</keyword>
<dbReference type="InterPro" id="IPR020624">
    <property type="entry name" value="Schiff_base-form_aldolases_CS"/>
</dbReference>
<evidence type="ECO:0000256" key="1">
    <source>
        <dbReference type="ARBA" id="ARBA00003294"/>
    </source>
</evidence>
<dbReference type="RefSeq" id="WP_039891006.1">
    <property type="nucleotide sequence ID" value="NZ_BQNJ01000002.1"/>
</dbReference>
<dbReference type="InterPro" id="IPR020625">
    <property type="entry name" value="Schiff_base-form_aldolases_AS"/>
</dbReference>
<evidence type="ECO:0000256" key="7">
    <source>
        <dbReference type="ARBA" id="ARBA00022915"/>
    </source>
</evidence>
<evidence type="ECO:0000256" key="2">
    <source>
        <dbReference type="ARBA" id="ARBA00005120"/>
    </source>
</evidence>
<comment type="pathway">
    <text evidence="2 12">Amino-acid biosynthesis; L-lysine biosynthesis via DAP pathway; (S)-tetrahydrodipicolinate from L-aspartate: step 3/4.</text>
</comment>
<evidence type="ECO:0000256" key="8">
    <source>
        <dbReference type="ARBA" id="ARBA00023154"/>
    </source>
</evidence>
<dbReference type="PANTHER" id="PTHR12128">
    <property type="entry name" value="DIHYDRODIPICOLINATE SYNTHASE"/>
    <property type="match status" value="1"/>
</dbReference>
<feature type="binding site" evidence="12">
    <location>
        <position position="206"/>
    </location>
    <ligand>
        <name>pyruvate</name>
        <dbReference type="ChEBI" id="CHEBI:15361"/>
    </ligand>
</feature>
<keyword evidence="6 12" id="KW-0028">Amino-acid biosynthesis</keyword>
<evidence type="ECO:0000256" key="4">
    <source>
        <dbReference type="ARBA" id="ARBA00012086"/>
    </source>
</evidence>
<accession>A0A413XD59</accession>
<evidence type="ECO:0000256" key="10">
    <source>
        <dbReference type="ARBA" id="ARBA00023270"/>
    </source>
</evidence>
<dbReference type="EMBL" id="BQNJ01000002">
    <property type="protein sequence ID" value="GKH04384.1"/>
    <property type="molecule type" value="Genomic_DNA"/>
</dbReference>
<evidence type="ECO:0000256" key="13">
    <source>
        <dbReference type="PIRNR" id="PIRNR001365"/>
    </source>
</evidence>
<comment type="catalytic activity">
    <reaction evidence="11 12">
        <text>L-aspartate 4-semialdehyde + pyruvate = (2S,4S)-4-hydroxy-2,3,4,5-tetrahydrodipicolinate + H2O + H(+)</text>
        <dbReference type="Rhea" id="RHEA:34171"/>
        <dbReference type="ChEBI" id="CHEBI:15361"/>
        <dbReference type="ChEBI" id="CHEBI:15377"/>
        <dbReference type="ChEBI" id="CHEBI:15378"/>
        <dbReference type="ChEBI" id="CHEBI:67139"/>
        <dbReference type="ChEBI" id="CHEBI:537519"/>
        <dbReference type="EC" id="4.3.3.7"/>
    </reaction>
</comment>
<dbReference type="GO" id="GO:0005829">
    <property type="term" value="C:cytosol"/>
    <property type="evidence" value="ECO:0007669"/>
    <property type="project" value="TreeGrafter"/>
</dbReference>
<dbReference type="PROSITE" id="PS00665">
    <property type="entry name" value="DHDPS_1"/>
    <property type="match status" value="1"/>
</dbReference>
<dbReference type="InterPro" id="IPR013785">
    <property type="entry name" value="Aldolase_TIM"/>
</dbReference>
<evidence type="ECO:0000256" key="3">
    <source>
        <dbReference type="ARBA" id="ARBA00007592"/>
    </source>
</evidence>
<keyword evidence="5 12" id="KW-0963">Cytoplasm</keyword>
<dbReference type="HAMAP" id="MF_00418">
    <property type="entry name" value="DapA"/>
    <property type="match status" value="1"/>
</dbReference>
<evidence type="ECO:0000313" key="15">
    <source>
        <dbReference type="Proteomes" id="UP001055091"/>
    </source>
</evidence>
<evidence type="ECO:0000256" key="5">
    <source>
        <dbReference type="ARBA" id="ARBA00022490"/>
    </source>
</evidence>
<feature type="site" description="Part of a proton relay during catalysis" evidence="12">
    <location>
        <position position="109"/>
    </location>
</feature>
<gene>
    <name evidence="14" type="primary">dapA_3</name>
    <name evidence="12" type="synonym">dapA</name>
    <name evidence="14" type="ORF">CE91St55_63650</name>
</gene>
<organism evidence="14 15">
    <name type="scientific">Hungatella hathewayi</name>
    <dbReference type="NCBI Taxonomy" id="154046"/>
    <lineage>
        <taxon>Bacteria</taxon>
        <taxon>Bacillati</taxon>
        <taxon>Bacillota</taxon>
        <taxon>Clostridia</taxon>
        <taxon>Lachnospirales</taxon>
        <taxon>Lachnospiraceae</taxon>
        <taxon>Hungatella</taxon>
    </lineage>
</organism>
<dbReference type="SMART" id="SM01130">
    <property type="entry name" value="DHDPS"/>
    <property type="match status" value="1"/>
</dbReference>
<protein>
    <recommendedName>
        <fullName evidence="4 12">4-hydroxy-tetrahydrodipicolinate synthase</fullName>
        <shortName evidence="12">HTPA synthase</shortName>
        <ecNumber evidence="4 12">4.3.3.7</ecNumber>
    </recommendedName>
</protein>
<dbReference type="InterPro" id="IPR005263">
    <property type="entry name" value="DapA"/>
</dbReference>
<comment type="subunit">
    <text evidence="12">Homotetramer; dimer of dimers.</text>
</comment>
<evidence type="ECO:0000256" key="6">
    <source>
        <dbReference type="ARBA" id="ARBA00022605"/>
    </source>
</evidence>
<evidence type="ECO:0000256" key="9">
    <source>
        <dbReference type="ARBA" id="ARBA00023239"/>
    </source>
</evidence>
<comment type="similarity">
    <text evidence="3 12 13">Belongs to the DapA family.</text>
</comment>
<dbReference type="AlphaFoldDB" id="A0A413XD59"/>
<comment type="subcellular location">
    <subcellularLocation>
        <location evidence="12">Cytoplasm</location>
    </subcellularLocation>
</comment>
<dbReference type="PROSITE" id="PS00666">
    <property type="entry name" value="DHDPS_2"/>
    <property type="match status" value="1"/>
</dbReference>
<feature type="binding site" evidence="12">
    <location>
        <position position="47"/>
    </location>
    <ligand>
        <name>pyruvate</name>
        <dbReference type="ChEBI" id="CHEBI:15361"/>
    </ligand>
</feature>
<dbReference type="GO" id="GO:0008840">
    <property type="term" value="F:4-hydroxy-tetrahydrodipicolinate synthase activity"/>
    <property type="evidence" value="ECO:0007669"/>
    <property type="project" value="UniProtKB-UniRule"/>
</dbReference>
<comment type="caution">
    <text evidence="14">The sequence shown here is derived from an EMBL/GenBank/DDBJ whole genome shotgun (WGS) entry which is preliminary data.</text>
</comment>
<dbReference type="PIRSF" id="PIRSF001365">
    <property type="entry name" value="DHDPS"/>
    <property type="match status" value="1"/>
</dbReference>
<comment type="caution">
    <text evidence="12">Was originally thought to be a dihydrodipicolinate synthase (DHDPS), catalyzing the condensation of (S)-aspartate-beta-semialdehyde [(S)-ASA] and pyruvate to dihydrodipicolinate (DHDP). However, it was shown in E.coli that the product of the enzymatic reaction is not dihydrodipicolinate but in fact (4S)-4-hydroxy-2,3,4,5-tetrahydro-(2S)-dipicolinic acid (HTPA), and that the consecutive dehydration reaction leading to DHDP is not spontaneous but catalyzed by DapB.</text>
</comment>
<dbReference type="GeneID" id="93150659"/>
<dbReference type="Pfam" id="PF00701">
    <property type="entry name" value="DHDPS"/>
    <property type="match status" value="1"/>
</dbReference>
<dbReference type="EC" id="4.3.3.7" evidence="4 12"/>
<feature type="active site" description="Schiff-base intermediate with substrate" evidence="12">
    <location>
        <position position="164"/>
    </location>
</feature>
<dbReference type="PRINTS" id="PR00146">
    <property type="entry name" value="DHPICSNTHASE"/>
</dbReference>
<keyword evidence="9 12" id="KW-0456">Lyase</keyword>
<dbReference type="GO" id="GO:0009089">
    <property type="term" value="P:lysine biosynthetic process via diaminopimelate"/>
    <property type="evidence" value="ECO:0007669"/>
    <property type="project" value="UniProtKB-UniRule"/>
</dbReference>